<feature type="transmembrane region" description="Helical" evidence="2">
    <location>
        <begin position="55"/>
        <end position="75"/>
    </location>
</feature>
<dbReference type="VEuPathDB" id="AmoebaDB:FDP41_008638"/>
<dbReference type="VEuPathDB" id="AmoebaDB:NfTy_007680"/>
<dbReference type="OMA" id="NIFWETA"/>
<evidence type="ECO:0000256" key="1">
    <source>
        <dbReference type="SAM" id="MobiDB-lite"/>
    </source>
</evidence>
<feature type="compositionally biased region" description="Low complexity" evidence="1">
    <location>
        <begin position="506"/>
        <end position="521"/>
    </location>
</feature>
<feature type="compositionally biased region" description="Low complexity" evidence="1">
    <location>
        <begin position="402"/>
        <end position="412"/>
    </location>
</feature>
<dbReference type="OrthoDB" id="10371173at2759"/>
<dbReference type="RefSeq" id="XP_044557687.1">
    <property type="nucleotide sequence ID" value="XM_044712513.1"/>
</dbReference>
<dbReference type="GeneID" id="68115856"/>
<dbReference type="AlphaFoldDB" id="A0A6A5BG09"/>
<comment type="caution">
    <text evidence="3">The sequence shown here is derived from an EMBL/GenBank/DDBJ whole genome shotgun (WGS) entry which is preliminary data.</text>
</comment>
<evidence type="ECO:0000313" key="3">
    <source>
        <dbReference type="EMBL" id="KAF0972974.1"/>
    </source>
</evidence>
<dbReference type="Proteomes" id="UP000444721">
    <property type="component" value="Unassembled WGS sequence"/>
</dbReference>
<gene>
    <name evidence="3" type="ORF">FDP41_008638</name>
</gene>
<organism evidence="3 4">
    <name type="scientific">Naegleria fowleri</name>
    <name type="common">Brain eating amoeba</name>
    <dbReference type="NCBI Taxonomy" id="5763"/>
    <lineage>
        <taxon>Eukaryota</taxon>
        <taxon>Discoba</taxon>
        <taxon>Heterolobosea</taxon>
        <taxon>Tetramitia</taxon>
        <taxon>Eutetramitia</taxon>
        <taxon>Vahlkampfiidae</taxon>
        <taxon>Naegleria</taxon>
    </lineage>
</organism>
<feature type="transmembrane region" description="Helical" evidence="2">
    <location>
        <begin position="87"/>
        <end position="108"/>
    </location>
</feature>
<feature type="transmembrane region" description="Helical" evidence="2">
    <location>
        <begin position="180"/>
        <end position="210"/>
    </location>
</feature>
<feature type="transmembrane region" description="Helical" evidence="2">
    <location>
        <begin position="326"/>
        <end position="352"/>
    </location>
</feature>
<feature type="compositionally biased region" description="Polar residues" evidence="1">
    <location>
        <begin position="488"/>
        <end position="505"/>
    </location>
</feature>
<accession>A0A6A5BG09</accession>
<proteinExistence type="predicted"/>
<reference evidence="3 4" key="1">
    <citation type="journal article" date="2019" name="Sci. Rep.">
        <title>Nanopore sequencing improves the draft genome of the human pathogenic amoeba Naegleria fowleri.</title>
        <authorList>
            <person name="Liechti N."/>
            <person name="Schurch N."/>
            <person name="Bruggmann R."/>
            <person name="Wittwer M."/>
        </authorList>
    </citation>
    <scope>NUCLEOTIDE SEQUENCE [LARGE SCALE GENOMIC DNA]</scope>
    <source>
        <strain evidence="3 4">ATCC 30894</strain>
    </source>
</reference>
<feature type="region of interest" description="Disordered" evidence="1">
    <location>
        <begin position="384"/>
        <end position="450"/>
    </location>
</feature>
<feature type="transmembrane region" description="Helical" evidence="2">
    <location>
        <begin position="293"/>
        <end position="314"/>
    </location>
</feature>
<keyword evidence="4" id="KW-1185">Reference proteome</keyword>
<feature type="transmembrane region" description="Helical" evidence="2">
    <location>
        <begin position="222"/>
        <end position="250"/>
    </location>
</feature>
<dbReference type="VEuPathDB" id="AmoebaDB:NF0022500"/>
<protein>
    <submittedName>
        <fullName evidence="3">Uncharacterized protein</fullName>
    </submittedName>
</protein>
<dbReference type="EMBL" id="VFQX01000063">
    <property type="protein sequence ID" value="KAF0972974.1"/>
    <property type="molecule type" value="Genomic_DNA"/>
</dbReference>
<feature type="compositionally biased region" description="Polar residues" evidence="1">
    <location>
        <begin position="422"/>
        <end position="446"/>
    </location>
</feature>
<keyword evidence="2" id="KW-1133">Transmembrane helix</keyword>
<feature type="region of interest" description="Disordered" evidence="1">
    <location>
        <begin position="488"/>
        <end position="535"/>
    </location>
</feature>
<sequence>MSSPSSVETKFSTIASNILTNNNMNVNITTTSYANLTLKDVQPLWVSYSTLTNSSFFFICYLIYFLVVALFLQRVSSKNQLKRNHKILLTLTVIFVGIQTFIQLLRIANDSLQVRGRQLLESQQLVGLQFFVAMNVMGGVTTFFTFSNFISFFIILFVVQNIFWETAKLVRSISEKSFKIIRVTICVVNVIFIVLTLSLVILTGVCYSLLGLGMIAKNVATSVFVCVFVIVVCMIVFDSIMVLTSGILVIKTIKTTAANTVKAMTLRPLEKQTSRSSFDLQTFERRVQSPFKITFGLLIAMLVCMSMEIIAGGIASAVAEIETLRLVWYIFNCGGILIFAIIILFLFFPLFFGNEHAFAEIEKRSNIHSNHLQKPVHVNESVGSENAITNHSKGEKSNSLRSINSVNKINNSNEEDEEEESATTTVSKSNSLQVPSSLSQNKSLNHSTTISTCSNCSTPMSLQSGNIGAALCEKPLLEKHVLLSTINGTTTNDPTQQQPLTTTMNSSSSPCISPSEAMSSSLSTNGVENVQKDHEGGSFCVLIREEKEETSIKENEQVD</sequence>
<evidence type="ECO:0000313" key="4">
    <source>
        <dbReference type="Proteomes" id="UP000444721"/>
    </source>
</evidence>
<feature type="transmembrane region" description="Helical" evidence="2">
    <location>
        <begin position="128"/>
        <end position="159"/>
    </location>
</feature>
<name>A0A6A5BG09_NAEFO</name>
<keyword evidence="2" id="KW-0472">Membrane</keyword>
<keyword evidence="2" id="KW-0812">Transmembrane</keyword>
<evidence type="ECO:0000256" key="2">
    <source>
        <dbReference type="SAM" id="Phobius"/>
    </source>
</evidence>